<dbReference type="AlphaFoldDB" id="A0A5C3MU89"/>
<dbReference type="EMBL" id="ML213590">
    <property type="protein sequence ID" value="TFK44961.1"/>
    <property type="molecule type" value="Genomic_DNA"/>
</dbReference>
<dbReference type="Proteomes" id="UP000308652">
    <property type="component" value="Unassembled WGS sequence"/>
</dbReference>
<feature type="region of interest" description="Disordered" evidence="1">
    <location>
        <begin position="1"/>
        <end position="23"/>
    </location>
</feature>
<name>A0A5C3MU89_9AGAR</name>
<gene>
    <name evidence="2" type="ORF">BDQ12DRAFT_642038</name>
</gene>
<organism evidence="2 3">
    <name type="scientific">Crucibulum laeve</name>
    <dbReference type="NCBI Taxonomy" id="68775"/>
    <lineage>
        <taxon>Eukaryota</taxon>
        <taxon>Fungi</taxon>
        <taxon>Dikarya</taxon>
        <taxon>Basidiomycota</taxon>
        <taxon>Agaricomycotina</taxon>
        <taxon>Agaricomycetes</taxon>
        <taxon>Agaricomycetidae</taxon>
        <taxon>Agaricales</taxon>
        <taxon>Agaricineae</taxon>
        <taxon>Nidulariaceae</taxon>
        <taxon>Crucibulum</taxon>
    </lineage>
</organism>
<keyword evidence="3" id="KW-1185">Reference proteome</keyword>
<sequence length="229" mass="26431">MAVTEPAQCDKFPNPPPYRNADENSRIRRHEDYYIENGNLVIQVEDVHFKLWDHLFLRHSKFFEFNASPTSPYDEKNTNLGTDQCPLVVTGVSSIDFERLLWILCPPVIGEFKAQTLEEWISILELSTRWKFNAIRELSIRELAKIEIAPVDKVELMQTYGISLQWAYRSFIALCSRAHALDVIEGRQLGIGTTIKIAFARERLESKGRKKAEEVKKKVVCDVFELQAS</sequence>
<reference evidence="2 3" key="1">
    <citation type="journal article" date="2019" name="Nat. Ecol. Evol.">
        <title>Megaphylogeny resolves global patterns of mushroom evolution.</title>
        <authorList>
            <person name="Varga T."/>
            <person name="Krizsan K."/>
            <person name="Foldi C."/>
            <person name="Dima B."/>
            <person name="Sanchez-Garcia M."/>
            <person name="Sanchez-Ramirez S."/>
            <person name="Szollosi G.J."/>
            <person name="Szarkandi J.G."/>
            <person name="Papp V."/>
            <person name="Albert L."/>
            <person name="Andreopoulos W."/>
            <person name="Angelini C."/>
            <person name="Antonin V."/>
            <person name="Barry K.W."/>
            <person name="Bougher N.L."/>
            <person name="Buchanan P."/>
            <person name="Buyck B."/>
            <person name="Bense V."/>
            <person name="Catcheside P."/>
            <person name="Chovatia M."/>
            <person name="Cooper J."/>
            <person name="Damon W."/>
            <person name="Desjardin D."/>
            <person name="Finy P."/>
            <person name="Geml J."/>
            <person name="Haridas S."/>
            <person name="Hughes K."/>
            <person name="Justo A."/>
            <person name="Karasinski D."/>
            <person name="Kautmanova I."/>
            <person name="Kiss B."/>
            <person name="Kocsube S."/>
            <person name="Kotiranta H."/>
            <person name="LaButti K.M."/>
            <person name="Lechner B.E."/>
            <person name="Liimatainen K."/>
            <person name="Lipzen A."/>
            <person name="Lukacs Z."/>
            <person name="Mihaltcheva S."/>
            <person name="Morgado L.N."/>
            <person name="Niskanen T."/>
            <person name="Noordeloos M.E."/>
            <person name="Ohm R.A."/>
            <person name="Ortiz-Santana B."/>
            <person name="Ovrebo C."/>
            <person name="Racz N."/>
            <person name="Riley R."/>
            <person name="Savchenko A."/>
            <person name="Shiryaev A."/>
            <person name="Soop K."/>
            <person name="Spirin V."/>
            <person name="Szebenyi C."/>
            <person name="Tomsovsky M."/>
            <person name="Tulloss R.E."/>
            <person name="Uehling J."/>
            <person name="Grigoriev I.V."/>
            <person name="Vagvolgyi C."/>
            <person name="Papp T."/>
            <person name="Martin F.M."/>
            <person name="Miettinen O."/>
            <person name="Hibbett D.S."/>
            <person name="Nagy L.G."/>
        </authorList>
    </citation>
    <scope>NUCLEOTIDE SEQUENCE [LARGE SCALE GENOMIC DNA]</scope>
    <source>
        <strain evidence="2 3">CBS 166.37</strain>
    </source>
</reference>
<evidence type="ECO:0000313" key="3">
    <source>
        <dbReference type="Proteomes" id="UP000308652"/>
    </source>
</evidence>
<evidence type="ECO:0000256" key="1">
    <source>
        <dbReference type="SAM" id="MobiDB-lite"/>
    </source>
</evidence>
<dbReference type="STRING" id="68775.A0A5C3MU89"/>
<proteinExistence type="predicted"/>
<evidence type="ECO:0008006" key="4">
    <source>
        <dbReference type="Google" id="ProtNLM"/>
    </source>
</evidence>
<accession>A0A5C3MU89</accession>
<evidence type="ECO:0000313" key="2">
    <source>
        <dbReference type="EMBL" id="TFK44961.1"/>
    </source>
</evidence>
<dbReference type="OrthoDB" id="2593747at2759"/>
<protein>
    <recommendedName>
        <fullName evidence="4">BTB domain-containing protein</fullName>
    </recommendedName>
</protein>